<evidence type="ECO:0000313" key="2">
    <source>
        <dbReference type="EMBL" id="KAK6919410.1"/>
    </source>
</evidence>
<protein>
    <submittedName>
        <fullName evidence="2">Uncharacterized protein</fullName>
    </submittedName>
</protein>
<dbReference type="Proteomes" id="UP001370490">
    <property type="component" value="Unassembled WGS sequence"/>
</dbReference>
<evidence type="ECO:0000256" key="1">
    <source>
        <dbReference type="SAM" id="MobiDB-lite"/>
    </source>
</evidence>
<dbReference type="AlphaFoldDB" id="A0AAN8Z0Z0"/>
<sequence>MNWLCCFAPRKLPDKTSSYSPTPTDRKPGSSNRTRSARKRHWKPELSAISEEAVPLDNKSEKKRVGKAGLKLKGRIHSHNDEPRQPSIPEVVFPSFSPTPFGS</sequence>
<feature type="compositionally biased region" description="Polar residues" evidence="1">
    <location>
        <begin position="15"/>
        <end position="34"/>
    </location>
</feature>
<feature type="compositionally biased region" description="Basic residues" evidence="1">
    <location>
        <begin position="61"/>
        <end position="77"/>
    </location>
</feature>
<gene>
    <name evidence="2" type="ORF">RJ641_015314</name>
</gene>
<name>A0AAN8Z0Z0_9MAGN</name>
<comment type="caution">
    <text evidence="2">The sequence shown here is derived from an EMBL/GenBank/DDBJ whole genome shotgun (WGS) entry which is preliminary data.</text>
</comment>
<evidence type="ECO:0000313" key="3">
    <source>
        <dbReference type="Proteomes" id="UP001370490"/>
    </source>
</evidence>
<feature type="region of interest" description="Disordered" evidence="1">
    <location>
        <begin position="1"/>
        <end position="103"/>
    </location>
</feature>
<dbReference type="EMBL" id="JBAMMX010000021">
    <property type="protein sequence ID" value="KAK6919410.1"/>
    <property type="molecule type" value="Genomic_DNA"/>
</dbReference>
<keyword evidence="3" id="KW-1185">Reference proteome</keyword>
<accession>A0AAN8Z0Z0</accession>
<dbReference type="PANTHER" id="PTHR35318">
    <property type="entry name" value="BNAA10G08410D PROTEIN"/>
    <property type="match status" value="1"/>
</dbReference>
<reference evidence="2 3" key="1">
    <citation type="submission" date="2023-12" db="EMBL/GenBank/DDBJ databases">
        <title>A high-quality genome assembly for Dillenia turbinata (Dilleniales).</title>
        <authorList>
            <person name="Chanderbali A."/>
        </authorList>
    </citation>
    <scope>NUCLEOTIDE SEQUENCE [LARGE SCALE GENOMIC DNA]</scope>
    <source>
        <strain evidence="2">LSX21</strain>
        <tissue evidence="2">Leaf</tissue>
    </source>
</reference>
<organism evidence="2 3">
    <name type="scientific">Dillenia turbinata</name>
    <dbReference type="NCBI Taxonomy" id="194707"/>
    <lineage>
        <taxon>Eukaryota</taxon>
        <taxon>Viridiplantae</taxon>
        <taxon>Streptophyta</taxon>
        <taxon>Embryophyta</taxon>
        <taxon>Tracheophyta</taxon>
        <taxon>Spermatophyta</taxon>
        <taxon>Magnoliopsida</taxon>
        <taxon>eudicotyledons</taxon>
        <taxon>Gunneridae</taxon>
        <taxon>Pentapetalae</taxon>
        <taxon>Dilleniales</taxon>
        <taxon>Dilleniaceae</taxon>
        <taxon>Dillenia</taxon>
    </lineage>
</organism>
<proteinExistence type="predicted"/>
<dbReference type="PANTHER" id="PTHR35318:SF2">
    <property type="entry name" value="OS08G0138900 PROTEIN"/>
    <property type="match status" value="1"/>
</dbReference>